<evidence type="ECO:0000256" key="10">
    <source>
        <dbReference type="ARBA" id="ARBA00023146"/>
    </source>
</evidence>
<keyword evidence="16" id="KW-1185">Reference proteome</keyword>
<evidence type="ECO:0000256" key="12">
    <source>
        <dbReference type="ARBA" id="ARBA00048300"/>
    </source>
</evidence>
<comment type="subcellular location">
    <subcellularLocation>
        <location evidence="13">Cytoplasm</location>
    </subcellularLocation>
</comment>
<dbReference type="Pfam" id="PF02272">
    <property type="entry name" value="DHHA1"/>
    <property type="match status" value="1"/>
</dbReference>
<dbReference type="SUPFAM" id="SSF101353">
    <property type="entry name" value="Putative anticodon-binding domain of alanyl-tRNA synthetase (AlaRS)"/>
    <property type="match status" value="1"/>
</dbReference>
<dbReference type="Gene3D" id="6.10.250.550">
    <property type="match status" value="1"/>
</dbReference>
<dbReference type="GO" id="GO:0002161">
    <property type="term" value="F:aminoacyl-tRNA deacylase activity"/>
    <property type="evidence" value="ECO:0007669"/>
    <property type="project" value="TreeGrafter"/>
</dbReference>
<dbReference type="EMBL" id="PDJD01000001">
    <property type="protein sequence ID" value="PFG19627.1"/>
    <property type="molecule type" value="Genomic_DNA"/>
</dbReference>
<dbReference type="InterPro" id="IPR045864">
    <property type="entry name" value="aa-tRNA-synth_II/BPL/LPL"/>
</dbReference>
<comment type="domain">
    <text evidence="13">Consists of three domains; the N-terminal catalytic domain, the editing domain and the C-terminal C-Ala domain. The editing domain removes incorrectly charged amino acids, while the C-Ala domain, along with tRNA(Ala), serves as a bridge to cooperatively bring together the editing and aminoacylation centers thus stimulating deacylation of misacylated tRNAs.</text>
</comment>
<protein>
    <recommendedName>
        <fullName evidence="13">Alanine--tRNA ligase</fullName>
        <ecNumber evidence="13">6.1.1.7</ecNumber>
    </recommendedName>
    <alternativeName>
        <fullName evidence="13">Alanyl-tRNA synthetase</fullName>
        <shortName evidence="13">AlaRS</shortName>
    </alternativeName>
</protein>
<comment type="catalytic activity">
    <reaction evidence="12 13">
        <text>tRNA(Ala) + L-alanine + ATP = L-alanyl-tRNA(Ala) + AMP + diphosphate</text>
        <dbReference type="Rhea" id="RHEA:12540"/>
        <dbReference type="Rhea" id="RHEA-COMP:9657"/>
        <dbReference type="Rhea" id="RHEA-COMP:9923"/>
        <dbReference type="ChEBI" id="CHEBI:30616"/>
        <dbReference type="ChEBI" id="CHEBI:33019"/>
        <dbReference type="ChEBI" id="CHEBI:57972"/>
        <dbReference type="ChEBI" id="CHEBI:78442"/>
        <dbReference type="ChEBI" id="CHEBI:78497"/>
        <dbReference type="ChEBI" id="CHEBI:456215"/>
        <dbReference type="EC" id="6.1.1.7"/>
    </reaction>
</comment>
<comment type="similarity">
    <text evidence="1 13">Belongs to the class-II aminoacyl-tRNA synthetase family.</text>
</comment>
<dbReference type="InterPro" id="IPR012947">
    <property type="entry name" value="tRNA_SAD"/>
</dbReference>
<dbReference type="InterPro" id="IPR018165">
    <property type="entry name" value="Ala-tRNA-synth_IIc_core"/>
</dbReference>
<dbReference type="SMART" id="SM00863">
    <property type="entry name" value="tRNA_SAD"/>
    <property type="match status" value="1"/>
</dbReference>
<dbReference type="InterPro" id="IPR018162">
    <property type="entry name" value="Ala-tRNA-ligase_IIc_anticod-bd"/>
</dbReference>
<dbReference type="GO" id="GO:0000049">
    <property type="term" value="F:tRNA binding"/>
    <property type="evidence" value="ECO:0007669"/>
    <property type="project" value="UniProtKB-KW"/>
</dbReference>
<keyword evidence="10 13" id="KW-0030">Aminoacyl-tRNA synthetase</keyword>
<dbReference type="FunFam" id="3.10.310.40:FF:000001">
    <property type="entry name" value="Alanine--tRNA ligase"/>
    <property type="match status" value="1"/>
</dbReference>
<evidence type="ECO:0000256" key="5">
    <source>
        <dbReference type="ARBA" id="ARBA00022741"/>
    </source>
</evidence>
<dbReference type="HAMAP" id="MF_00036_B">
    <property type="entry name" value="Ala_tRNA_synth_B"/>
    <property type="match status" value="1"/>
</dbReference>
<dbReference type="Proteomes" id="UP000224915">
    <property type="component" value="Unassembled WGS sequence"/>
</dbReference>
<evidence type="ECO:0000256" key="1">
    <source>
        <dbReference type="ARBA" id="ARBA00008226"/>
    </source>
</evidence>
<dbReference type="Gene3D" id="3.30.54.20">
    <property type="match status" value="1"/>
</dbReference>
<dbReference type="PRINTS" id="PR00980">
    <property type="entry name" value="TRNASYNTHALA"/>
</dbReference>
<dbReference type="GO" id="GO:0004813">
    <property type="term" value="F:alanine-tRNA ligase activity"/>
    <property type="evidence" value="ECO:0007669"/>
    <property type="project" value="UniProtKB-UniRule"/>
</dbReference>
<reference evidence="15 16" key="1">
    <citation type="submission" date="2017-10" db="EMBL/GenBank/DDBJ databases">
        <title>Sequencing the genomes of 1000 actinobacteria strains.</title>
        <authorList>
            <person name="Klenk H.-P."/>
        </authorList>
    </citation>
    <scope>NUCLEOTIDE SEQUENCE [LARGE SCALE GENOMIC DNA]</scope>
    <source>
        <strain evidence="15 16">DSM 21801</strain>
    </source>
</reference>
<keyword evidence="9 13" id="KW-0648">Protein biosynthesis</keyword>
<dbReference type="InterPro" id="IPR009000">
    <property type="entry name" value="Transl_B-barrel_sf"/>
</dbReference>
<dbReference type="FunFam" id="3.30.980.10:FF:000004">
    <property type="entry name" value="Alanine--tRNA ligase, cytoplasmic"/>
    <property type="match status" value="1"/>
</dbReference>
<evidence type="ECO:0000256" key="2">
    <source>
        <dbReference type="ARBA" id="ARBA00022555"/>
    </source>
</evidence>
<dbReference type="AlphaFoldDB" id="A0A2A9CYW6"/>
<keyword evidence="3 13" id="KW-0436">Ligase</keyword>
<dbReference type="SUPFAM" id="SSF55186">
    <property type="entry name" value="ThrRS/AlaRS common domain"/>
    <property type="match status" value="1"/>
</dbReference>
<evidence type="ECO:0000256" key="6">
    <source>
        <dbReference type="ARBA" id="ARBA00022833"/>
    </source>
</evidence>
<feature type="binding site" evidence="13">
    <location>
        <position position="683"/>
    </location>
    <ligand>
        <name>Zn(2+)</name>
        <dbReference type="ChEBI" id="CHEBI:29105"/>
    </ligand>
</feature>
<evidence type="ECO:0000313" key="16">
    <source>
        <dbReference type="Proteomes" id="UP000224915"/>
    </source>
</evidence>
<evidence type="ECO:0000256" key="11">
    <source>
        <dbReference type="ARBA" id="ARBA00024779"/>
    </source>
</evidence>
<keyword evidence="5 13" id="KW-0547">Nucleotide-binding</keyword>
<comment type="caution">
    <text evidence="15">The sequence shown here is derived from an EMBL/GenBank/DDBJ whole genome shotgun (WGS) entry which is preliminary data.</text>
</comment>
<dbReference type="InterPro" id="IPR050058">
    <property type="entry name" value="Ala-tRNA_ligase"/>
</dbReference>
<keyword evidence="2 13" id="KW-0820">tRNA-binding</keyword>
<evidence type="ECO:0000256" key="4">
    <source>
        <dbReference type="ARBA" id="ARBA00022723"/>
    </source>
</evidence>
<dbReference type="GO" id="GO:0005524">
    <property type="term" value="F:ATP binding"/>
    <property type="evidence" value="ECO:0007669"/>
    <property type="project" value="UniProtKB-UniRule"/>
</dbReference>
<evidence type="ECO:0000256" key="13">
    <source>
        <dbReference type="HAMAP-Rule" id="MF_00036"/>
    </source>
</evidence>
<organism evidence="15 16">
    <name type="scientific">Serinibacter salmoneus</name>
    <dbReference type="NCBI Taxonomy" id="556530"/>
    <lineage>
        <taxon>Bacteria</taxon>
        <taxon>Bacillati</taxon>
        <taxon>Actinomycetota</taxon>
        <taxon>Actinomycetes</taxon>
        <taxon>Micrococcales</taxon>
        <taxon>Beutenbergiaceae</taxon>
        <taxon>Serinibacter</taxon>
    </lineage>
</organism>
<dbReference type="InterPro" id="IPR018163">
    <property type="entry name" value="Thr/Ala-tRNA-synth_IIc_edit"/>
</dbReference>
<evidence type="ECO:0000256" key="8">
    <source>
        <dbReference type="ARBA" id="ARBA00022884"/>
    </source>
</evidence>
<dbReference type="NCBIfam" id="TIGR00344">
    <property type="entry name" value="alaS"/>
    <property type="match status" value="1"/>
</dbReference>
<comment type="cofactor">
    <cofactor evidence="13">
        <name>Zn(2+)</name>
        <dbReference type="ChEBI" id="CHEBI:29105"/>
    </cofactor>
    <text evidence="13">Binds 1 zinc ion per subunit.</text>
</comment>
<dbReference type="GO" id="GO:0008270">
    <property type="term" value="F:zinc ion binding"/>
    <property type="evidence" value="ECO:0007669"/>
    <property type="project" value="UniProtKB-UniRule"/>
</dbReference>
<dbReference type="CDD" id="cd00673">
    <property type="entry name" value="AlaRS_core"/>
    <property type="match status" value="1"/>
</dbReference>
<dbReference type="Gene3D" id="3.30.980.10">
    <property type="entry name" value="Threonyl-trna Synthetase, Chain A, domain 2"/>
    <property type="match status" value="1"/>
</dbReference>
<dbReference type="PROSITE" id="PS50860">
    <property type="entry name" value="AA_TRNA_LIGASE_II_ALA"/>
    <property type="match status" value="1"/>
</dbReference>
<dbReference type="Gene3D" id="3.10.310.40">
    <property type="match status" value="1"/>
</dbReference>
<evidence type="ECO:0000256" key="9">
    <source>
        <dbReference type="ARBA" id="ARBA00022917"/>
    </source>
</evidence>
<dbReference type="PANTHER" id="PTHR11777:SF9">
    <property type="entry name" value="ALANINE--TRNA LIGASE, CYTOPLASMIC"/>
    <property type="match status" value="1"/>
</dbReference>
<dbReference type="Gene3D" id="3.30.930.10">
    <property type="entry name" value="Bira Bifunctional Protein, Domain 2"/>
    <property type="match status" value="1"/>
</dbReference>
<feature type="binding site" evidence="13">
    <location>
        <position position="687"/>
    </location>
    <ligand>
        <name>Zn(2+)</name>
        <dbReference type="ChEBI" id="CHEBI:29105"/>
    </ligand>
</feature>
<keyword evidence="6 13" id="KW-0862">Zinc</keyword>
<dbReference type="FunFam" id="3.30.54.20:FF:000001">
    <property type="entry name" value="Alanine--tRNA ligase"/>
    <property type="match status" value="1"/>
</dbReference>
<dbReference type="PANTHER" id="PTHR11777">
    <property type="entry name" value="ALANYL-TRNA SYNTHETASE"/>
    <property type="match status" value="1"/>
</dbReference>
<keyword evidence="13" id="KW-0963">Cytoplasm</keyword>
<feature type="binding site" evidence="13">
    <location>
        <position position="580"/>
    </location>
    <ligand>
        <name>Zn(2+)</name>
        <dbReference type="ChEBI" id="CHEBI:29105"/>
    </ligand>
</feature>
<keyword evidence="7 13" id="KW-0067">ATP-binding</keyword>
<dbReference type="Pfam" id="PF01411">
    <property type="entry name" value="tRNA-synt_2c"/>
    <property type="match status" value="1"/>
</dbReference>
<dbReference type="EC" id="6.1.1.7" evidence="13"/>
<dbReference type="InterPro" id="IPR018164">
    <property type="entry name" value="Ala-tRNA-synth_IIc_N"/>
</dbReference>
<dbReference type="GO" id="GO:0005829">
    <property type="term" value="C:cytosol"/>
    <property type="evidence" value="ECO:0007669"/>
    <property type="project" value="TreeGrafter"/>
</dbReference>
<evidence type="ECO:0000259" key="14">
    <source>
        <dbReference type="PROSITE" id="PS50860"/>
    </source>
</evidence>
<comment type="function">
    <text evidence="11 13">Catalyzes the attachment of alanine to tRNA(Ala) in a two-step reaction: alanine is first activated by ATP to form Ala-AMP and then transferred to the acceptor end of tRNA(Ala). Also edits incorrectly charged Ser-tRNA(Ala) and Gly-tRNA(Ala) via its editing domain.</text>
</comment>
<gene>
    <name evidence="13" type="primary">alaS</name>
    <name evidence="15" type="ORF">ATL40_1195</name>
</gene>
<keyword evidence="8 13" id="KW-0694">RNA-binding</keyword>
<accession>A0A2A9CYW6</accession>
<proteinExistence type="inferred from homology"/>
<dbReference type="InterPro" id="IPR002318">
    <property type="entry name" value="Ala-tRNA-lgiase_IIc"/>
</dbReference>
<dbReference type="GO" id="GO:0006419">
    <property type="term" value="P:alanyl-tRNA aminoacylation"/>
    <property type="evidence" value="ECO:0007669"/>
    <property type="project" value="UniProtKB-UniRule"/>
</dbReference>
<dbReference type="Gene3D" id="2.40.30.130">
    <property type="match status" value="1"/>
</dbReference>
<feature type="domain" description="Alanyl-transfer RNA synthetases family profile" evidence="14">
    <location>
        <begin position="1"/>
        <end position="726"/>
    </location>
</feature>
<evidence type="ECO:0000256" key="3">
    <source>
        <dbReference type="ARBA" id="ARBA00022598"/>
    </source>
</evidence>
<dbReference type="OrthoDB" id="9803884at2"/>
<evidence type="ECO:0000313" key="15">
    <source>
        <dbReference type="EMBL" id="PFG19627.1"/>
    </source>
</evidence>
<feature type="binding site" evidence="13">
    <location>
        <position position="584"/>
    </location>
    <ligand>
        <name>Zn(2+)</name>
        <dbReference type="ChEBI" id="CHEBI:29105"/>
    </ligand>
</feature>
<keyword evidence="4 13" id="KW-0479">Metal-binding</keyword>
<sequence length="897" mass="96443">MRTAEIRRRYLDFFADRGHTVVPSVPLVSPDPSILFTIAGMVPFIPYIVGTQDAPYSRAVSAQKCIRTNDIESVGRTTRHGTFFQMLGNFSFGDYFKEGAISFAWHFLTSSTEQGGLGMDRDLFWVTIWEEDDVARHALIDIGVPAERIVALPREEIFWDTGQPGPAGPCAEFHVDRGPQYGPAYDPATGAAGWTDEIGDRYLEIWNLVFDQYLRGEGSGKDYPLLKELDSKSIDTGAGLERIAFLLQGKNNMYEIDEVFPVIQRAQELSGKAYGAGGEDDVRMRVVADHVRSSLMLVGDGVRPANEGRGYVLRRLLRRSVRAMRLLGVTEPSLPQLLPVSKEAMKESYPELEADFERISAIIYAEEEAFLRTLASGTTILQDAVTALRTSGGGVLSGQDAFKLHDTYGFPIDLTLEMAAEQGVSIDTEEFRRLMGEQKARARADALARKSGHADTSVYTTLSADLSAPVRFLGYTEATANVRVVGLLVDGVPTPTATAPADVEVILDQTPFYAESGGQLADHGQVTLRGGGVLQVDDVQRPIAGLIVHRARLIEGQVDLEETGVAAIDTERRHAIARAHTATHLVHKALRETLGETATQAGSENAPHRLRFDFRATGAVPGGALAEINERVNSRAFENLEVTDRTMPIEDAKALGAMALFGEKYGNQVRVVEVGGDWSRELCAGTHVASTGLLGPVTILGESSIGSGVRRVDALVGDSATRFHAREQALVSQLSQLVGARSEELPDRVATLMQRLKEADREIAALRQAQLLASAAALAANAREVDGVRVVAHDAGTVGSGDDLRTLALDLRERLGGASVVAVGGVAKDRAALVIATSPQARERGLRAGALVRELTQAMGGKGGGRDDVAQGGAPDASRLPEALATLESAVTAVVRA</sequence>
<dbReference type="InterPro" id="IPR023033">
    <property type="entry name" value="Ala_tRNA_ligase_euk/bac"/>
</dbReference>
<dbReference type="SUPFAM" id="SSF50447">
    <property type="entry name" value="Translation proteins"/>
    <property type="match status" value="1"/>
</dbReference>
<name>A0A2A9CYW6_9MICO</name>
<dbReference type="Pfam" id="PF07973">
    <property type="entry name" value="tRNA_SAD"/>
    <property type="match status" value="1"/>
</dbReference>
<dbReference type="InterPro" id="IPR003156">
    <property type="entry name" value="DHHA1_dom"/>
</dbReference>
<dbReference type="RefSeq" id="WP_098468717.1">
    <property type="nucleotide sequence ID" value="NZ_PDJD01000001.1"/>
</dbReference>
<evidence type="ECO:0000256" key="7">
    <source>
        <dbReference type="ARBA" id="ARBA00022840"/>
    </source>
</evidence>
<dbReference type="SUPFAM" id="SSF55681">
    <property type="entry name" value="Class II aaRS and biotin synthetases"/>
    <property type="match status" value="1"/>
</dbReference>